<evidence type="ECO:0000313" key="1">
    <source>
        <dbReference type="EMBL" id="JAH39260.1"/>
    </source>
</evidence>
<reference evidence="1" key="2">
    <citation type="journal article" date="2015" name="Fish Shellfish Immunol.">
        <title>Early steps in the European eel (Anguilla anguilla)-Vibrio vulnificus interaction in the gills: Role of the RtxA13 toxin.</title>
        <authorList>
            <person name="Callol A."/>
            <person name="Pajuelo D."/>
            <person name="Ebbesson L."/>
            <person name="Teles M."/>
            <person name="MacKenzie S."/>
            <person name="Amaro C."/>
        </authorList>
    </citation>
    <scope>NUCLEOTIDE SEQUENCE</scope>
</reference>
<sequence>MTVGGTIGADVLCEALHPQDD</sequence>
<accession>A0A0E9SF13</accession>
<organism evidence="1">
    <name type="scientific">Anguilla anguilla</name>
    <name type="common">European freshwater eel</name>
    <name type="synonym">Muraena anguilla</name>
    <dbReference type="NCBI Taxonomy" id="7936"/>
    <lineage>
        <taxon>Eukaryota</taxon>
        <taxon>Metazoa</taxon>
        <taxon>Chordata</taxon>
        <taxon>Craniata</taxon>
        <taxon>Vertebrata</taxon>
        <taxon>Euteleostomi</taxon>
        <taxon>Actinopterygii</taxon>
        <taxon>Neopterygii</taxon>
        <taxon>Teleostei</taxon>
        <taxon>Anguilliformes</taxon>
        <taxon>Anguillidae</taxon>
        <taxon>Anguilla</taxon>
    </lineage>
</organism>
<name>A0A0E9SF13_ANGAN</name>
<protein>
    <submittedName>
        <fullName evidence="1">Uncharacterized protein</fullName>
    </submittedName>
</protein>
<reference evidence="1" key="1">
    <citation type="submission" date="2014-11" db="EMBL/GenBank/DDBJ databases">
        <authorList>
            <person name="Amaro Gonzalez C."/>
        </authorList>
    </citation>
    <scope>NUCLEOTIDE SEQUENCE</scope>
</reference>
<dbReference type="AlphaFoldDB" id="A0A0E9SF13"/>
<dbReference type="EMBL" id="GBXM01069317">
    <property type="protein sequence ID" value="JAH39260.1"/>
    <property type="molecule type" value="Transcribed_RNA"/>
</dbReference>
<proteinExistence type="predicted"/>